<accession>A0A0K1PX81</accession>
<dbReference type="AlphaFoldDB" id="A0A0K1PX81"/>
<reference evidence="1 2" key="1">
    <citation type="submission" date="2015-08" db="EMBL/GenBank/DDBJ databases">
        <authorList>
            <person name="Babu N.S."/>
            <person name="Beckwith C.J."/>
            <person name="Beseler K.G."/>
            <person name="Brison A."/>
            <person name="Carone J.V."/>
            <person name="Caskin T.P."/>
            <person name="Diamond M."/>
            <person name="Durham M.E."/>
            <person name="Foxe J.M."/>
            <person name="Go M."/>
            <person name="Henderson B.A."/>
            <person name="Jones I.B."/>
            <person name="McGettigan J.A."/>
            <person name="Micheletti S.J."/>
            <person name="Nasrallah M.E."/>
            <person name="Ortiz D."/>
            <person name="Piller C.R."/>
            <person name="Privatt S.R."/>
            <person name="Schneider S.L."/>
            <person name="Sharp S."/>
            <person name="Smith T.C."/>
            <person name="Stanton J.D."/>
            <person name="Ullery H.E."/>
            <person name="Wilson R.J."/>
            <person name="Serrano M.G."/>
            <person name="Buck G."/>
            <person name="Lee V."/>
            <person name="Wang Y."/>
            <person name="Carvalho R."/>
            <person name="Voegtly L."/>
            <person name="Shi R."/>
            <person name="Duckworth R."/>
            <person name="Johnson A."/>
            <person name="Loviza R."/>
            <person name="Walstead R."/>
            <person name="Shah Z."/>
            <person name="Kiflezghi M."/>
            <person name="Wade K."/>
            <person name="Ball S.L."/>
            <person name="Bradley K.W."/>
            <person name="Asai D.J."/>
            <person name="Bowman C.A."/>
            <person name="Russell D.A."/>
            <person name="Pope W.H."/>
            <person name="Jacobs-Sera D."/>
            <person name="Hendrix R.W."/>
            <person name="Hatfull G.F."/>
        </authorList>
    </citation>
    <scope>NUCLEOTIDE SEQUENCE [LARGE SCALE GENOMIC DNA]</scope>
    <source>
        <strain evidence="1 2">DSM 27648</strain>
    </source>
</reference>
<proteinExistence type="predicted"/>
<name>A0A0K1PX81_9BACT</name>
<keyword evidence="2" id="KW-1185">Reference proteome</keyword>
<evidence type="ECO:0000313" key="2">
    <source>
        <dbReference type="Proteomes" id="UP000064967"/>
    </source>
</evidence>
<dbReference type="EMBL" id="CP012333">
    <property type="protein sequence ID" value="AKU98127.1"/>
    <property type="molecule type" value="Genomic_DNA"/>
</dbReference>
<evidence type="ECO:0000313" key="1">
    <source>
        <dbReference type="EMBL" id="AKU98127.1"/>
    </source>
</evidence>
<dbReference type="Proteomes" id="UP000064967">
    <property type="component" value="Chromosome"/>
</dbReference>
<organism evidence="1 2">
    <name type="scientific">Labilithrix luteola</name>
    <dbReference type="NCBI Taxonomy" id="1391654"/>
    <lineage>
        <taxon>Bacteria</taxon>
        <taxon>Pseudomonadati</taxon>
        <taxon>Myxococcota</taxon>
        <taxon>Polyangia</taxon>
        <taxon>Polyangiales</taxon>
        <taxon>Labilitrichaceae</taxon>
        <taxon>Labilithrix</taxon>
    </lineage>
</organism>
<dbReference type="KEGG" id="llu:AKJ09_04791"/>
<protein>
    <submittedName>
        <fullName evidence="1">Uncharacterized protein</fullName>
    </submittedName>
</protein>
<gene>
    <name evidence="1" type="ORF">AKJ09_04791</name>
</gene>
<sequence length="215" mass="23238">MVVAMMNASDHSPAAPTILRLPDLASSSAIARACRDAWTSFVDNAHEWGKSELILWTFASYAQTTRYASETASERFGPPALDDFRHIDARFVERLLRAARQKIIDTLASFTSLQARVDFAYSMLSTGHVIRCEDDAGNVGFVPIAEAGPLAVRVLAFIAADLLTNAYDFERPVICADNHHVCIGRAPCCGGENRHGSEIVTIGPSSRDISGPSAA</sequence>
<dbReference type="STRING" id="1391654.AKJ09_04791"/>